<dbReference type="SUPFAM" id="SSF81296">
    <property type="entry name" value="E set domains"/>
    <property type="match status" value="1"/>
</dbReference>
<keyword evidence="4" id="KW-0732">Signal</keyword>
<dbReference type="InterPro" id="IPR003172">
    <property type="entry name" value="ML_dom"/>
</dbReference>
<feature type="signal peptide" evidence="4">
    <location>
        <begin position="1"/>
        <end position="23"/>
    </location>
</feature>
<accession>A0A1E1WBL4</accession>
<dbReference type="InterPro" id="IPR014756">
    <property type="entry name" value="Ig_E-set"/>
</dbReference>
<protein>
    <recommendedName>
        <fullName evidence="5">MD-2-related lipid-recognition domain-containing protein</fullName>
    </recommendedName>
</protein>
<gene>
    <name evidence="6" type="ORF">g.18424</name>
</gene>
<dbReference type="FunFam" id="2.60.40.770:FF:000001">
    <property type="entry name" value="NPC intracellular cholesterol transporter 2"/>
    <property type="match status" value="1"/>
</dbReference>
<dbReference type="PANTHER" id="PTHR11306:SF55">
    <property type="entry name" value="GEO08227P1-RELATED"/>
    <property type="match status" value="1"/>
</dbReference>
<feature type="non-terminal residue" evidence="6">
    <location>
        <position position="1"/>
    </location>
</feature>
<feature type="chain" id="PRO_5009115257" description="MD-2-related lipid-recognition domain-containing protein" evidence="4">
    <location>
        <begin position="24"/>
        <end position="156"/>
    </location>
</feature>
<dbReference type="OrthoDB" id="6576058at2759"/>
<feature type="domain" description="MD-2-related lipid-recognition" evidence="5">
    <location>
        <begin position="28"/>
        <end position="150"/>
    </location>
</feature>
<dbReference type="GO" id="GO:0005576">
    <property type="term" value="C:extracellular region"/>
    <property type="evidence" value="ECO:0007669"/>
    <property type="project" value="UniProtKB-SubCell"/>
</dbReference>
<dbReference type="SMART" id="SM00737">
    <property type="entry name" value="ML"/>
    <property type="match status" value="1"/>
</dbReference>
<dbReference type="Pfam" id="PF02221">
    <property type="entry name" value="E1_DerP2_DerF2"/>
    <property type="match status" value="1"/>
</dbReference>
<evidence type="ECO:0000256" key="1">
    <source>
        <dbReference type="ARBA" id="ARBA00004613"/>
    </source>
</evidence>
<dbReference type="GO" id="GO:0015918">
    <property type="term" value="P:sterol transport"/>
    <property type="evidence" value="ECO:0007669"/>
    <property type="project" value="InterPro"/>
</dbReference>
<dbReference type="AlphaFoldDB" id="A0A1E1WBL4"/>
<dbReference type="EMBL" id="GDQN01006715">
    <property type="protein sequence ID" value="JAT84339.1"/>
    <property type="molecule type" value="Transcribed_RNA"/>
</dbReference>
<reference evidence="6" key="1">
    <citation type="submission" date="2015-09" db="EMBL/GenBank/DDBJ databases">
        <title>De novo assembly of Pectinophora gossypiella (Pink Bollworm) gut transcriptome.</title>
        <authorList>
            <person name="Tassone E.E."/>
        </authorList>
    </citation>
    <scope>NUCLEOTIDE SEQUENCE</scope>
</reference>
<evidence type="ECO:0000256" key="4">
    <source>
        <dbReference type="SAM" id="SignalP"/>
    </source>
</evidence>
<dbReference type="InterPro" id="IPR039670">
    <property type="entry name" value="NPC2-like"/>
</dbReference>
<proteinExistence type="inferred from homology"/>
<comment type="subcellular location">
    <subcellularLocation>
        <location evidence="1">Secreted</location>
    </subcellularLocation>
</comment>
<keyword evidence="3" id="KW-0964">Secreted</keyword>
<evidence type="ECO:0000313" key="6">
    <source>
        <dbReference type="EMBL" id="JAT84339.1"/>
    </source>
</evidence>
<evidence type="ECO:0000259" key="5">
    <source>
        <dbReference type="SMART" id="SM00737"/>
    </source>
</evidence>
<evidence type="ECO:0000256" key="2">
    <source>
        <dbReference type="ARBA" id="ARBA00006370"/>
    </source>
</evidence>
<comment type="similarity">
    <text evidence="2">Belongs to the NPC2 family.</text>
</comment>
<organism evidence="6">
    <name type="scientific">Pectinophora gossypiella</name>
    <name type="common">Cotton pink bollworm</name>
    <name type="synonym">Depressaria gossypiella</name>
    <dbReference type="NCBI Taxonomy" id="13191"/>
    <lineage>
        <taxon>Eukaryota</taxon>
        <taxon>Metazoa</taxon>
        <taxon>Ecdysozoa</taxon>
        <taxon>Arthropoda</taxon>
        <taxon>Hexapoda</taxon>
        <taxon>Insecta</taxon>
        <taxon>Pterygota</taxon>
        <taxon>Neoptera</taxon>
        <taxon>Endopterygota</taxon>
        <taxon>Lepidoptera</taxon>
        <taxon>Glossata</taxon>
        <taxon>Ditrysia</taxon>
        <taxon>Gelechioidea</taxon>
        <taxon>Gelechiidae</taxon>
        <taxon>Apatetrinae</taxon>
        <taxon>Pectinophora</taxon>
    </lineage>
</organism>
<name>A0A1E1WBL4_PECGO</name>
<sequence>LDRTCSRIMKGFIYFLLVAVVYGEVVDIKKCENVSDDKCTINEIRITPCPNSRTTCRVYKGTDATIAFDFVPHFNTTQLKNRVLWGQVAWPELDEDACKATPCPTEAGKQQTYSNNLRIGKKLPSGYFTFRWEVFDANDEANMCCLKATVQIKKKL</sequence>
<dbReference type="Gene3D" id="2.60.40.770">
    <property type="match status" value="1"/>
</dbReference>
<evidence type="ECO:0000256" key="3">
    <source>
        <dbReference type="ARBA" id="ARBA00022525"/>
    </source>
</evidence>
<dbReference type="GO" id="GO:0032934">
    <property type="term" value="F:sterol binding"/>
    <property type="evidence" value="ECO:0007669"/>
    <property type="project" value="InterPro"/>
</dbReference>
<dbReference type="PANTHER" id="PTHR11306">
    <property type="entry name" value="NIEMANN PICK TYPE C2 PROTEIN NPC2-RELATED"/>
    <property type="match status" value="1"/>
</dbReference>